<evidence type="ECO:0000313" key="1">
    <source>
        <dbReference type="EMBL" id="PIK33919.1"/>
    </source>
</evidence>
<keyword evidence="2" id="KW-1185">Reference proteome</keyword>
<gene>
    <name evidence="1" type="ORF">BSL78_29260</name>
</gene>
<dbReference type="Proteomes" id="UP000230750">
    <property type="component" value="Unassembled WGS sequence"/>
</dbReference>
<name>A0A2G8JDY1_STIJA</name>
<accession>A0A2G8JDY1</accession>
<proteinExistence type="predicted"/>
<evidence type="ECO:0000313" key="2">
    <source>
        <dbReference type="Proteomes" id="UP000230750"/>
    </source>
</evidence>
<protein>
    <recommendedName>
        <fullName evidence="3">Phospholipid scramblase</fullName>
    </recommendedName>
</protein>
<sequence>MGVAESHKLSAITTMEGNSCQFKCGAALQYNLDQDGNAESPPSYRALMATDERFACLRELASFVVRFEQLDLYYCCVPCKTTSFHSMEVIENEGGKMLKILRLPRAKNLFSREVVIPRLDFYDGFGRPLFRLTTFDVCTDSNSIPSPPQNQLIGYIEQWGHNYQIQDSNRVGVFSLNTKRKGGPLLRIYDNAEVGYLVDSPHNYNVHVHVLQTLDIWAKACVLAAVAERILTKVEAVRT</sequence>
<reference evidence="1 2" key="1">
    <citation type="journal article" date="2017" name="PLoS Biol.">
        <title>The sea cucumber genome provides insights into morphological evolution and visceral regeneration.</title>
        <authorList>
            <person name="Zhang X."/>
            <person name="Sun L."/>
            <person name="Yuan J."/>
            <person name="Sun Y."/>
            <person name="Gao Y."/>
            <person name="Zhang L."/>
            <person name="Li S."/>
            <person name="Dai H."/>
            <person name="Hamel J.F."/>
            <person name="Liu C."/>
            <person name="Yu Y."/>
            <person name="Liu S."/>
            <person name="Lin W."/>
            <person name="Guo K."/>
            <person name="Jin S."/>
            <person name="Xu P."/>
            <person name="Storey K.B."/>
            <person name="Huan P."/>
            <person name="Zhang T."/>
            <person name="Zhou Y."/>
            <person name="Zhang J."/>
            <person name="Lin C."/>
            <person name="Li X."/>
            <person name="Xing L."/>
            <person name="Huo D."/>
            <person name="Sun M."/>
            <person name="Wang L."/>
            <person name="Mercier A."/>
            <person name="Li F."/>
            <person name="Yang H."/>
            <person name="Xiang J."/>
        </authorList>
    </citation>
    <scope>NUCLEOTIDE SEQUENCE [LARGE SCALE GENOMIC DNA]</scope>
    <source>
        <strain evidence="1">Shaxun</strain>
        <tissue evidence="1">Muscle</tissue>
    </source>
</reference>
<dbReference type="AlphaFoldDB" id="A0A2G8JDY1"/>
<organism evidence="1 2">
    <name type="scientific">Stichopus japonicus</name>
    <name type="common">Sea cucumber</name>
    <dbReference type="NCBI Taxonomy" id="307972"/>
    <lineage>
        <taxon>Eukaryota</taxon>
        <taxon>Metazoa</taxon>
        <taxon>Echinodermata</taxon>
        <taxon>Eleutherozoa</taxon>
        <taxon>Echinozoa</taxon>
        <taxon>Holothuroidea</taxon>
        <taxon>Aspidochirotacea</taxon>
        <taxon>Aspidochirotida</taxon>
        <taxon>Stichopodidae</taxon>
        <taxon>Apostichopus</taxon>
    </lineage>
</organism>
<comment type="caution">
    <text evidence="1">The sequence shown here is derived from an EMBL/GenBank/DDBJ whole genome shotgun (WGS) entry which is preliminary data.</text>
</comment>
<evidence type="ECO:0008006" key="3">
    <source>
        <dbReference type="Google" id="ProtNLM"/>
    </source>
</evidence>
<dbReference type="EMBL" id="MRZV01002354">
    <property type="protein sequence ID" value="PIK33919.1"/>
    <property type="molecule type" value="Genomic_DNA"/>
</dbReference>